<keyword evidence="9" id="KW-0539">Nucleus</keyword>
<dbReference type="Pfam" id="PF00105">
    <property type="entry name" value="zf-C4"/>
    <property type="match status" value="1"/>
</dbReference>
<keyword evidence="5" id="KW-0805">Transcription regulation</keyword>
<dbReference type="PROSITE" id="PS51030">
    <property type="entry name" value="NUCLEAR_REC_DBD_2"/>
    <property type="match status" value="1"/>
</dbReference>
<proteinExistence type="inferred from homology"/>
<evidence type="ECO:0000313" key="11">
    <source>
        <dbReference type="EMBL" id="PIC31472.1"/>
    </source>
</evidence>
<evidence type="ECO:0000256" key="7">
    <source>
        <dbReference type="ARBA" id="ARBA00023163"/>
    </source>
</evidence>
<dbReference type="PANTHER" id="PTHR24082:SF334">
    <property type="entry name" value="NUCLEAR HORMONE RECEPTOR FAMILY MEMBER NHR-85"/>
    <property type="match status" value="1"/>
</dbReference>
<dbReference type="GO" id="GO:0004879">
    <property type="term" value="F:nuclear receptor activity"/>
    <property type="evidence" value="ECO:0007669"/>
    <property type="project" value="TreeGrafter"/>
</dbReference>
<feature type="domain" description="Nuclear receptor" evidence="10">
    <location>
        <begin position="3"/>
        <end position="107"/>
    </location>
</feature>
<protein>
    <recommendedName>
        <fullName evidence="10">Nuclear receptor domain-containing protein</fullName>
    </recommendedName>
</protein>
<dbReference type="GO" id="GO:0009755">
    <property type="term" value="P:hormone-mediated signaling pathway"/>
    <property type="evidence" value="ECO:0007669"/>
    <property type="project" value="TreeGrafter"/>
</dbReference>
<dbReference type="Gene3D" id="3.30.50.10">
    <property type="entry name" value="Erythroid Transcription Factor GATA-1, subunit A"/>
    <property type="match status" value="1"/>
</dbReference>
<dbReference type="Proteomes" id="UP000230233">
    <property type="component" value="Chromosome IV"/>
</dbReference>
<dbReference type="InterPro" id="IPR001628">
    <property type="entry name" value="Znf_hrmn_rcpt"/>
</dbReference>
<dbReference type="GO" id="GO:0045944">
    <property type="term" value="P:positive regulation of transcription by RNA polymerase II"/>
    <property type="evidence" value="ECO:0007669"/>
    <property type="project" value="TreeGrafter"/>
</dbReference>
<comment type="similarity">
    <text evidence="1">Belongs to the nuclear hormone receptor family.</text>
</comment>
<dbReference type="GO" id="GO:0030154">
    <property type="term" value="P:cell differentiation"/>
    <property type="evidence" value="ECO:0007669"/>
    <property type="project" value="TreeGrafter"/>
</dbReference>
<dbReference type="InterPro" id="IPR035500">
    <property type="entry name" value="NHR-like_dom_sf"/>
</dbReference>
<keyword evidence="6" id="KW-0238">DNA-binding</keyword>
<keyword evidence="4" id="KW-0862">Zinc</keyword>
<dbReference type="SUPFAM" id="SSF57716">
    <property type="entry name" value="Glucocorticoid receptor-like (DNA-binding domain)"/>
    <property type="match status" value="1"/>
</dbReference>
<keyword evidence="3" id="KW-0863">Zinc-finger</keyword>
<dbReference type="PANTHER" id="PTHR24082">
    <property type="entry name" value="NUCLEAR HORMONE RECEPTOR"/>
    <property type="match status" value="1"/>
</dbReference>
<evidence type="ECO:0000256" key="1">
    <source>
        <dbReference type="ARBA" id="ARBA00005993"/>
    </source>
</evidence>
<keyword evidence="12" id="KW-1185">Reference proteome</keyword>
<sequence>MDQKVCVVCGAISKIKVFGVDVCKACKVNYLQALCSVCGCIILLHHPSETNYCHACREFFTKNDGIVLHCVKGNNRCEISRNNQKKCGYCRMKKCLEVGMKATEIALDSKELEQDQKAEKITQIIEEFKETQALVRQQNFEGVQISLFITQPSIGPFIHRLNAWQVFSSHMDQEILKIIYFSKSILSLDQITPQDQLALTKKSIFKMYLLHVVPAISSKGLVLGTGRIIDLKSLELLFGNQLAKKILEFSEDVKILSFNKENLVHVIAFILMPKSQEVKNLISGTIGDLIYIQTKLEYLDRIFRGSVLPWVRENQKWIKLPEIFVEIFEI</sequence>
<keyword evidence="8" id="KW-0675">Receptor</keyword>
<evidence type="ECO:0000259" key="10">
    <source>
        <dbReference type="PROSITE" id="PS51030"/>
    </source>
</evidence>
<dbReference type="SMART" id="SM00399">
    <property type="entry name" value="ZnF_C4"/>
    <property type="match status" value="1"/>
</dbReference>
<dbReference type="EMBL" id="PDUG01000004">
    <property type="protein sequence ID" value="PIC31472.1"/>
    <property type="molecule type" value="Genomic_DNA"/>
</dbReference>
<evidence type="ECO:0000256" key="3">
    <source>
        <dbReference type="ARBA" id="ARBA00022771"/>
    </source>
</evidence>
<dbReference type="InterPro" id="IPR013088">
    <property type="entry name" value="Znf_NHR/GATA"/>
</dbReference>
<evidence type="ECO:0000256" key="8">
    <source>
        <dbReference type="ARBA" id="ARBA00023170"/>
    </source>
</evidence>
<dbReference type="Gene3D" id="1.10.565.10">
    <property type="entry name" value="Retinoid X Receptor"/>
    <property type="match status" value="1"/>
</dbReference>
<dbReference type="AlphaFoldDB" id="A0A2G5TW17"/>
<dbReference type="GO" id="GO:0000978">
    <property type="term" value="F:RNA polymerase II cis-regulatory region sequence-specific DNA binding"/>
    <property type="evidence" value="ECO:0007669"/>
    <property type="project" value="TreeGrafter"/>
</dbReference>
<keyword evidence="2" id="KW-0479">Metal-binding</keyword>
<dbReference type="STRING" id="1611254.A0A2G5TW17"/>
<organism evidence="11 12">
    <name type="scientific">Caenorhabditis nigoni</name>
    <dbReference type="NCBI Taxonomy" id="1611254"/>
    <lineage>
        <taxon>Eukaryota</taxon>
        <taxon>Metazoa</taxon>
        <taxon>Ecdysozoa</taxon>
        <taxon>Nematoda</taxon>
        <taxon>Chromadorea</taxon>
        <taxon>Rhabditida</taxon>
        <taxon>Rhabditina</taxon>
        <taxon>Rhabditomorpha</taxon>
        <taxon>Rhabditoidea</taxon>
        <taxon>Rhabditidae</taxon>
        <taxon>Peloderinae</taxon>
        <taxon>Caenorhabditis</taxon>
    </lineage>
</organism>
<evidence type="ECO:0000256" key="6">
    <source>
        <dbReference type="ARBA" id="ARBA00023125"/>
    </source>
</evidence>
<dbReference type="GO" id="GO:0008270">
    <property type="term" value="F:zinc ion binding"/>
    <property type="evidence" value="ECO:0007669"/>
    <property type="project" value="UniProtKB-KW"/>
</dbReference>
<dbReference type="SUPFAM" id="SSF48508">
    <property type="entry name" value="Nuclear receptor ligand-binding domain"/>
    <property type="match status" value="1"/>
</dbReference>
<dbReference type="InterPro" id="IPR050234">
    <property type="entry name" value="Nuclear_hormone_rcpt_NR1"/>
</dbReference>
<gene>
    <name evidence="11" type="primary">Cnig_chr_IV.g12163</name>
    <name evidence="11" type="ORF">B9Z55_012163</name>
</gene>
<dbReference type="OrthoDB" id="5837785at2759"/>
<reference evidence="12" key="1">
    <citation type="submission" date="2017-10" db="EMBL/GenBank/DDBJ databases">
        <title>Rapid genome shrinkage in a self-fertile nematode reveals novel sperm competition proteins.</title>
        <authorList>
            <person name="Yin D."/>
            <person name="Schwarz E.M."/>
            <person name="Thomas C.G."/>
            <person name="Felde R.L."/>
            <person name="Korf I.F."/>
            <person name="Cutter A.D."/>
            <person name="Schartner C.M."/>
            <person name="Ralston E.J."/>
            <person name="Meyer B.J."/>
            <person name="Haag E.S."/>
        </authorList>
    </citation>
    <scope>NUCLEOTIDE SEQUENCE [LARGE SCALE GENOMIC DNA]</scope>
    <source>
        <strain evidence="12">JU1422</strain>
    </source>
</reference>
<accession>A0A2G5TW17</accession>
<keyword evidence="7" id="KW-0804">Transcription</keyword>
<evidence type="ECO:0000256" key="5">
    <source>
        <dbReference type="ARBA" id="ARBA00023015"/>
    </source>
</evidence>
<name>A0A2G5TW17_9PELO</name>
<evidence type="ECO:0000313" key="12">
    <source>
        <dbReference type="Proteomes" id="UP000230233"/>
    </source>
</evidence>
<evidence type="ECO:0000256" key="9">
    <source>
        <dbReference type="ARBA" id="ARBA00023242"/>
    </source>
</evidence>
<comment type="caution">
    <text evidence="11">The sequence shown here is derived from an EMBL/GenBank/DDBJ whole genome shotgun (WGS) entry which is preliminary data.</text>
</comment>
<dbReference type="GO" id="GO:0000122">
    <property type="term" value="P:negative regulation of transcription by RNA polymerase II"/>
    <property type="evidence" value="ECO:0007669"/>
    <property type="project" value="TreeGrafter"/>
</dbReference>
<evidence type="ECO:0000256" key="4">
    <source>
        <dbReference type="ARBA" id="ARBA00022833"/>
    </source>
</evidence>
<evidence type="ECO:0000256" key="2">
    <source>
        <dbReference type="ARBA" id="ARBA00022723"/>
    </source>
</evidence>